<dbReference type="RefSeq" id="WP_073238144.1">
    <property type="nucleotide sequence ID" value="NZ_FQUY01000009.1"/>
</dbReference>
<evidence type="ECO:0000313" key="3">
    <source>
        <dbReference type="EMBL" id="SHE96613.1"/>
    </source>
</evidence>
<dbReference type="PANTHER" id="PTHR30032:SF4">
    <property type="entry name" value="AMIDASE ENHANCER"/>
    <property type="match status" value="1"/>
</dbReference>
<dbReference type="InterPro" id="IPR051922">
    <property type="entry name" value="Bact_Sporulation_Assoc"/>
</dbReference>
<name>A0A1M4XTL8_9FIRM</name>
<evidence type="ECO:0000256" key="1">
    <source>
        <dbReference type="SAM" id="SignalP"/>
    </source>
</evidence>
<organism evidence="3 4">
    <name type="scientific">Desulforamulus putei DSM 12395</name>
    <dbReference type="NCBI Taxonomy" id="1121429"/>
    <lineage>
        <taxon>Bacteria</taxon>
        <taxon>Bacillati</taxon>
        <taxon>Bacillota</taxon>
        <taxon>Clostridia</taxon>
        <taxon>Eubacteriales</taxon>
        <taxon>Peptococcaceae</taxon>
        <taxon>Desulforamulus</taxon>
    </lineage>
</organism>
<evidence type="ECO:0000313" key="4">
    <source>
        <dbReference type="Proteomes" id="UP000184148"/>
    </source>
</evidence>
<dbReference type="Pfam" id="PF08486">
    <property type="entry name" value="SpoIID"/>
    <property type="match status" value="1"/>
</dbReference>
<feature type="domain" description="Sporulation stage II protein D amidase enhancer LytB N-terminal" evidence="2">
    <location>
        <begin position="39"/>
        <end position="146"/>
    </location>
</feature>
<keyword evidence="4" id="KW-1185">Reference proteome</keyword>
<dbReference type="GO" id="GO:0030288">
    <property type="term" value="C:outer membrane-bounded periplasmic space"/>
    <property type="evidence" value="ECO:0007669"/>
    <property type="project" value="TreeGrafter"/>
</dbReference>
<sequence length="317" mass="34965">MRKLLLALLAIALLAYLLPPKAPKTQIQSQGTIVKMYNHLTGQIQPIPLEEYLIGVVAAEMPASFPVEALKAQAVAARTYIMQRLAPGGVQNARRPAADVSSDPREGQAWISREEMQKRWGKIKSLEYYYKIKWAVDSTRGQVITYKSQLIFPAFHASCGGGTENAEEVWVTAAPYLKGVPCPHCADPDPERQVTYTLAELDKKLKTNLSAMPVSTIKNKALAVIQETATGRPKEIRIGDKTYPATMLRELLNLRSTRISWSIEGDQITFTTRGYGHGVGLCQYGAKGMALQGKSYEQILKHYYTGVEITTIPPAGA</sequence>
<keyword evidence="1" id="KW-0732">Signal</keyword>
<dbReference type="InterPro" id="IPR014225">
    <property type="entry name" value="Spore_II_D_firmicutes"/>
</dbReference>
<proteinExistence type="predicted"/>
<evidence type="ECO:0000259" key="2">
    <source>
        <dbReference type="Pfam" id="PF08486"/>
    </source>
</evidence>
<accession>A0A1M4XTL8</accession>
<dbReference type="NCBIfam" id="TIGR02669">
    <property type="entry name" value="SpoIID_LytB"/>
    <property type="match status" value="1"/>
</dbReference>
<dbReference type="OrthoDB" id="9794671at2"/>
<dbReference type="AlphaFoldDB" id="A0A1M4XTL8"/>
<dbReference type="InterPro" id="IPR013693">
    <property type="entry name" value="SpoIID/LytB_N"/>
</dbReference>
<reference evidence="4" key="1">
    <citation type="submission" date="2016-11" db="EMBL/GenBank/DDBJ databases">
        <authorList>
            <person name="Varghese N."/>
            <person name="Submissions S."/>
        </authorList>
    </citation>
    <scope>NUCLEOTIDE SEQUENCE [LARGE SCALE GENOMIC DNA]</scope>
    <source>
        <strain evidence="4">DSM 12395</strain>
    </source>
</reference>
<feature type="signal peptide" evidence="1">
    <location>
        <begin position="1"/>
        <end position="22"/>
    </location>
</feature>
<dbReference type="GO" id="GO:0030435">
    <property type="term" value="P:sporulation resulting in formation of a cellular spore"/>
    <property type="evidence" value="ECO:0007669"/>
    <property type="project" value="InterPro"/>
</dbReference>
<dbReference type="NCBIfam" id="TIGR02870">
    <property type="entry name" value="spore_II_D"/>
    <property type="match status" value="1"/>
</dbReference>
<dbReference type="STRING" id="1121429.SAMN02745133_01517"/>
<feature type="chain" id="PRO_5038807831" evidence="1">
    <location>
        <begin position="23"/>
        <end position="317"/>
    </location>
</feature>
<protein>
    <submittedName>
        <fullName evidence="3">Stage II sporulation protein D</fullName>
    </submittedName>
</protein>
<dbReference type="InterPro" id="IPR013486">
    <property type="entry name" value="SpoIID/LytB"/>
</dbReference>
<gene>
    <name evidence="3" type="ORF">SAMN02745133_01517</name>
</gene>
<dbReference type="EMBL" id="FQUY01000009">
    <property type="protein sequence ID" value="SHE96613.1"/>
    <property type="molecule type" value="Genomic_DNA"/>
</dbReference>
<dbReference type="PANTHER" id="PTHR30032">
    <property type="entry name" value="N-ACETYLMURAMOYL-L-ALANINE AMIDASE-RELATED"/>
    <property type="match status" value="1"/>
</dbReference>
<dbReference type="Proteomes" id="UP000184148">
    <property type="component" value="Unassembled WGS sequence"/>
</dbReference>